<proteinExistence type="predicted"/>
<evidence type="ECO:0000313" key="2">
    <source>
        <dbReference type="Proteomes" id="UP000322530"/>
    </source>
</evidence>
<dbReference type="EMBL" id="BIXY01000009">
    <property type="protein sequence ID" value="GCF07367.1"/>
    <property type="molecule type" value="Genomic_DNA"/>
</dbReference>
<dbReference type="AlphaFoldDB" id="A0A5A5T7I2"/>
<accession>A0A5A5T7I2</accession>
<name>A0A5A5T7I2_9CHLR</name>
<gene>
    <name evidence="1" type="ORF">KDI_09310</name>
</gene>
<evidence type="ECO:0000313" key="1">
    <source>
        <dbReference type="EMBL" id="GCF07367.1"/>
    </source>
</evidence>
<reference evidence="1 2" key="1">
    <citation type="submission" date="2019-01" db="EMBL/GenBank/DDBJ databases">
        <title>Draft genome sequence of Dictyobacter sp. Uno17.</title>
        <authorList>
            <person name="Wang C.M."/>
            <person name="Zheng Y."/>
            <person name="Sakai Y."/>
            <person name="Abe K."/>
            <person name="Yokota A."/>
            <person name="Yabe S."/>
        </authorList>
    </citation>
    <scope>NUCLEOTIDE SEQUENCE [LARGE SCALE GENOMIC DNA]</scope>
    <source>
        <strain evidence="1 2">Uno17</strain>
    </source>
</reference>
<protein>
    <submittedName>
        <fullName evidence="1">Uncharacterized protein</fullName>
    </submittedName>
</protein>
<sequence length="81" mass="8905">MTEDSELLVASDLTGTLAERRTTAEEYQKETVASLLLHPGHTASRNILAVLMAPDQAETLVVLRFPCSSLSINRDEYNNSV</sequence>
<comment type="caution">
    <text evidence="1">The sequence shown here is derived from an EMBL/GenBank/DDBJ whole genome shotgun (WGS) entry which is preliminary data.</text>
</comment>
<organism evidence="1 2">
    <name type="scientific">Dictyobacter arantiisoli</name>
    <dbReference type="NCBI Taxonomy" id="2014874"/>
    <lineage>
        <taxon>Bacteria</taxon>
        <taxon>Bacillati</taxon>
        <taxon>Chloroflexota</taxon>
        <taxon>Ktedonobacteria</taxon>
        <taxon>Ktedonobacterales</taxon>
        <taxon>Dictyobacteraceae</taxon>
        <taxon>Dictyobacter</taxon>
    </lineage>
</organism>
<dbReference type="Proteomes" id="UP000322530">
    <property type="component" value="Unassembled WGS sequence"/>
</dbReference>
<keyword evidence="2" id="KW-1185">Reference proteome</keyword>